<evidence type="ECO:0000256" key="8">
    <source>
        <dbReference type="ARBA" id="ARBA00055053"/>
    </source>
</evidence>
<evidence type="ECO:0000256" key="9">
    <source>
        <dbReference type="ARBA" id="ARBA00061644"/>
    </source>
</evidence>
<feature type="transmembrane region" description="Helical" evidence="11">
    <location>
        <begin position="27"/>
        <end position="45"/>
    </location>
</feature>
<dbReference type="SMART" id="SM00382">
    <property type="entry name" value="AAA"/>
    <property type="match status" value="1"/>
</dbReference>
<dbReference type="GO" id="GO:0015421">
    <property type="term" value="F:ABC-type oligopeptide transporter activity"/>
    <property type="evidence" value="ECO:0007669"/>
    <property type="project" value="TreeGrafter"/>
</dbReference>
<evidence type="ECO:0000256" key="4">
    <source>
        <dbReference type="ARBA" id="ARBA00022741"/>
    </source>
</evidence>
<name>A0A1Y3XWP2_9ACTN</name>
<dbReference type="Pfam" id="PF00664">
    <property type="entry name" value="ABC_membrane"/>
    <property type="match status" value="1"/>
</dbReference>
<dbReference type="GO" id="GO:0005886">
    <property type="term" value="C:plasma membrane"/>
    <property type="evidence" value="ECO:0007669"/>
    <property type="project" value="UniProtKB-SubCell"/>
</dbReference>
<dbReference type="OrthoDB" id="3176683at2"/>
<dbReference type="GO" id="GO:0016887">
    <property type="term" value="F:ATP hydrolysis activity"/>
    <property type="evidence" value="ECO:0007669"/>
    <property type="project" value="InterPro"/>
</dbReference>
<feature type="domain" description="ABC transmembrane type-1" evidence="13">
    <location>
        <begin position="31"/>
        <end position="311"/>
    </location>
</feature>
<keyword evidence="7 11" id="KW-0472">Membrane</keyword>
<evidence type="ECO:0000256" key="1">
    <source>
        <dbReference type="ARBA" id="ARBA00004651"/>
    </source>
</evidence>
<protein>
    <recommendedName>
        <fullName evidence="10">Fatty acid ABC transporter ATP-binding/permease protein</fullName>
    </recommendedName>
</protein>
<comment type="similarity">
    <text evidence="9">Belongs to the ABC transporter superfamily. Lipid exporter (TC 3.A.1.106) family.</text>
</comment>
<feature type="transmembrane region" description="Helical" evidence="11">
    <location>
        <begin position="65"/>
        <end position="86"/>
    </location>
</feature>
<dbReference type="AlphaFoldDB" id="A0A1Y3XWP2"/>
<dbReference type="InterPro" id="IPR011527">
    <property type="entry name" value="ABC1_TM_dom"/>
</dbReference>
<evidence type="ECO:0000259" key="12">
    <source>
        <dbReference type="PROSITE" id="PS50893"/>
    </source>
</evidence>
<dbReference type="PANTHER" id="PTHR43394">
    <property type="entry name" value="ATP-DEPENDENT PERMEASE MDL1, MITOCHONDRIAL"/>
    <property type="match status" value="1"/>
</dbReference>
<evidence type="ECO:0000256" key="7">
    <source>
        <dbReference type="ARBA" id="ARBA00023136"/>
    </source>
</evidence>
<dbReference type="CDD" id="cd18547">
    <property type="entry name" value="ABC_6TM_Tm288_like"/>
    <property type="match status" value="1"/>
</dbReference>
<dbReference type="InterPro" id="IPR027417">
    <property type="entry name" value="P-loop_NTPase"/>
</dbReference>
<evidence type="ECO:0000313" key="14">
    <source>
        <dbReference type="EMBL" id="OUN89541.1"/>
    </source>
</evidence>
<evidence type="ECO:0000256" key="5">
    <source>
        <dbReference type="ARBA" id="ARBA00022840"/>
    </source>
</evidence>
<keyword evidence="4" id="KW-0547">Nucleotide-binding</keyword>
<evidence type="ECO:0000256" key="3">
    <source>
        <dbReference type="ARBA" id="ARBA00022692"/>
    </source>
</evidence>
<keyword evidence="5 14" id="KW-0067">ATP-binding</keyword>
<accession>A0A1Y3XWP2</accession>
<dbReference type="SUPFAM" id="SSF52540">
    <property type="entry name" value="P-loop containing nucleoside triphosphate hydrolases"/>
    <property type="match status" value="1"/>
</dbReference>
<feature type="transmembrane region" description="Helical" evidence="11">
    <location>
        <begin position="144"/>
        <end position="164"/>
    </location>
</feature>
<dbReference type="InterPro" id="IPR036640">
    <property type="entry name" value="ABC1_TM_sf"/>
</dbReference>
<dbReference type="InterPro" id="IPR039421">
    <property type="entry name" value="Type_1_exporter"/>
</dbReference>
<comment type="caution">
    <text evidence="14">The sequence shown here is derived from an EMBL/GenBank/DDBJ whole genome shotgun (WGS) entry which is preliminary data.</text>
</comment>
<keyword evidence="2" id="KW-0813">Transport</keyword>
<keyword evidence="6 11" id="KW-1133">Transmembrane helix</keyword>
<feature type="transmembrane region" description="Helical" evidence="11">
    <location>
        <begin position="247"/>
        <end position="266"/>
    </location>
</feature>
<dbReference type="PROSITE" id="PS00211">
    <property type="entry name" value="ABC_TRANSPORTER_1"/>
    <property type="match status" value="1"/>
</dbReference>
<evidence type="ECO:0000256" key="6">
    <source>
        <dbReference type="ARBA" id="ARBA00022989"/>
    </source>
</evidence>
<dbReference type="Gene3D" id="1.20.1560.10">
    <property type="entry name" value="ABC transporter type 1, transmembrane domain"/>
    <property type="match status" value="1"/>
</dbReference>
<proteinExistence type="inferred from homology"/>
<dbReference type="Gene3D" id="3.40.50.300">
    <property type="entry name" value="P-loop containing nucleotide triphosphate hydrolases"/>
    <property type="match status" value="1"/>
</dbReference>
<dbReference type="PROSITE" id="PS50929">
    <property type="entry name" value="ABC_TM1F"/>
    <property type="match status" value="1"/>
</dbReference>
<evidence type="ECO:0000256" key="10">
    <source>
        <dbReference type="ARBA" id="ARBA00071747"/>
    </source>
</evidence>
<dbReference type="PROSITE" id="PS50893">
    <property type="entry name" value="ABC_TRANSPORTER_2"/>
    <property type="match status" value="1"/>
</dbReference>
<dbReference type="InterPro" id="IPR003593">
    <property type="entry name" value="AAA+_ATPase"/>
</dbReference>
<dbReference type="Proteomes" id="UP000195781">
    <property type="component" value="Unassembled WGS sequence"/>
</dbReference>
<dbReference type="InterPro" id="IPR003439">
    <property type="entry name" value="ABC_transporter-like_ATP-bd"/>
</dbReference>
<sequence length="669" mass="71867">MAAPGNKPKNLRATVRELLSYLGRHKLMFGAVAVLVATSAAANLLGTYMIRPVVDALAAGAYGDFVRGVVLTACIYGVGVLAAFGYTQLMVHAAQRVLVEIRRDLFAHIQTLPLRFFDSHNRGDVMSYFTNDVDTVAEAMNNSFAMVIQTFIQIVGTLVMIFVLNWQLSLIVVLGYICMFTYIGYSTKKSRAFYQRQQGVLGELDGYIEEMLGGQKVVKVFNHEHANLFAFREKNERLRVAGTSAQSYAASMVPAVVSISYMNYAIVAVLGGWMAINGWTDVGVLASYLVFVRQTAMPINQFTQQSNFLLSALAGAERVFAVMHEAPEVDDGRVELVRTGDDAWAWRIPDGYGVGAWGALVPVAAGEGAVAAGAAGGAAGGGAGASDGAVGEDALGAPAAAEMGARVQQTALGADGTVLATGLVPLRGDVRFHDVSFGYDEGHEVLHCINLFAKPGQKIAFVGSTGAGKTTITNLINRFYDVQEGEITYDGINVKNISKAALRGSLGIVLQDTHLFTGTIADNIRFGKLDATDEEVRAAARIANADSFIRRLPDGYDTMVTSDGANLSQGQRQLLAIARAAVADPPVLILDEATSSIDTRTEMLIGRGMDQLMRGRTTFVIAHRLSTVRDADAIIVLEHGRVVERGSHDELLALRGRYYQLYTGMLELS</sequence>
<dbReference type="PANTHER" id="PTHR43394:SF1">
    <property type="entry name" value="ATP-BINDING CASSETTE SUB-FAMILY B MEMBER 10, MITOCHONDRIAL"/>
    <property type="match status" value="1"/>
</dbReference>
<evidence type="ECO:0000313" key="15">
    <source>
        <dbReference type="Proteomes" id="UP000195781"/>
    </source>
</evidence>
<dbReference type="EMBL" id="NFIE01000003">
    <property type="protein sequence ID" value="OUN89541.1"/>
    <property type="molecule type" value="Genomic_DNA"/>
</dbReference>
<dbReference type="RefSeq" id="WP_019239777.1">
    <property type="nucleotide sequence ID" value="NZ_CABKRW010000051.1"/>
</dbReference>
<dbReference type="Pfam" id="PF00005">
    <property type="entry name" value="ABC_tran"/>
    <property type="match status" value="1"/>
</dbReference>
<comment type="function">
    <text evidence="8">ABC transporter involved in fatty acid import. Transmembrane domains (TMD) form a pore in the membrane and the ATP-binding domain (NBD) is responsible for energy generation.</text>
</comment>
<evidence type="ECO:0000256" key="11">
    <source>
        <dbReference type="SAM" id="Phobius"/>
    </source>
</evidence>
<feature type="domain" description="ABC transporter" evidence="12">
    <location>
        <begin position="430"/>
        <end position="664"/>
    </location>
</feature>
<dbReference type="CDD" id="cd03254">
    <property type="entry name" value="ABCC_Glucan_exporter_like"/>
    <property type="match status" value="1"/>
</dbReference>
<evidence type="ECO:0000259" key="13">
    <source>
        <dbReference type="PROSITE" id="PS50929"/>
    </source>
</evidence>
<keyword evidence="3 11" id="KW-0812">Transmembrane</keyword>
<keyword evidence="15" id="KW-1185">Reference proteome</keyword>
<gene>
    <name evidence="14" type="ORF">B5G02_01985</name>
</gene>
<dbReference type="GO" id="GO:0005524">
    <property type="term" value="F:ATP binding"/>
    <property type="evidence" value="ECO:0007669"/>
    <property type="project" value="UniProtKB-KW"/>
</dbReference>
<reference evidence="15" key="1">
    <citation type="submission" date="2017-04" db="EMBL/GenBank/DDBJ databases">
        <title>Function of individual gut microbiota members based on whole genome sequencing of pure cultures obtained from chicken caecum.</title>
        <authorList>
            <person name="Medvecky M."/>
            <person name="Cejkova D."/>
            <person name="Polansky O."/>
            <person name="Karasova D."/>
            <person name="Kubasova T."/>
            <person name="Cizek A."/>
            <person name="Rychlik I."/>
        </authorList>
    </citation>
    <scope>NUCLEOTIDE SEQUENCE [LARGE SCALE GENOMIC DNA]</scope>
    <source>
        <strain evidence="15">An5</strain>
    </source>
</reference>
<dbReference type="InterPro" id="IPR017871">
    <property type="entry name" value="ABC_transporter-like_CS"/>
</dbReference>
<feature type="transmembrane region" description="Helical" evidence="11">
    <location>
        <begin position="170"/>
        <end position="187"/>
    </location>
</feature>
<dbReference type="SUPFAM" id="SSF90123">
    <property type="entry name" value="ABC transporter transmembrane region"/>
    <property type="match status" value="1"/>
</dbReference>
<evidence type="ECO:0000256" key="2">
    <source>
        <dbReference type="ARBA" id="ARBA00022448"/>
    </source>
</evidence>
<comment type="subcellular location">
    <subcellularLocation>
        <location evidence="1">Cell membrane</location>
        <topology evidence="1">Multi-pass membrane protein</topology>
    </subcellularLocation>
</comment>
<organism evidence="14 15">
    <name type="scientific">[Collinsella] massiliensis</name>
    <dbReference type="NCBI Taxonomy" id="1232426"/>
    <lineage>
        <taxon>Bacteria</taxon>
        <taxon>Bacillati</taxon>
        <taxon>Actinomycetota</taxon>
        <taxon>Coriobacteriia</taxon>
        <taxon>Coriobacteriales</taxon>
        <taxon>Coriobacteriaceae</taxon>
        <taxon>Enorma</taxon>
    </lineage>
</organism>
<dbReference type="FunFam" id="3.40.50.300:FF:000287">
    <property type="entry name" value="Multidrug ABC transporter ATP-binding protein"/>
    <property type="match status" value="1"/>
</dbReference>